<evidence type="ECO:0000313" key="14">
    <source>
        <dbReference type="Proteomes" id="UP000001661"/>
    </source>
</evidence>
<keyword evidence="11" id="KW-0055">Arginine biosynthesis</keyword>
<keyword evidence="4 11" id="KW-0436">Ligase</keyword>
<dbReference type="GO" id="GO:0005524">
    <property type="term" value="F:ATP binding"/>
    <property type="evidence" value="ECO:0007669"/>
    <property type="project" value="UniProtKB-UniRule"/>
</dbReference>
<evidence type="ECO:0000313" key="13">
    <source>
        <dbReference type="EMBL" id="ADL12432.1"/>
    </source>
</evidence>
<dbReference type="Pfam" id="PF00988">
    <property type="entry name" value="CPSase_sm_chain"/>
    <property type="match status" value="1"/>
</dbReference>
<dbReference type="PRINTS" id="PR00096">
    <property type="entry name" value="GATASE"/>
</dbReference>
<feature type="binding site" evidence="11">
    <location>
        <position position="253"/>
    </location>
    <ligand>
        <name>L-glutamine</name>
        <dbReference type="ChEBI" id="CHEBI:58359"/>
    </ligand>
</feature>
<keyword evidence="5 11" id="KW-0547">Nucleotide-binding</keyword>
<feature type="binding site" evidence="11">
    <location>
        <position position="293"/>
    </location>
    <ligand>
        <name>L-glutamine</name>
        <dbReference type="ChEBI" id="CHEBI:58359"/>
    </ligand>
</feature>
<keyword evidence="14" id="KW-1185">Reference proteome</keyword>
<dbReference type="PRINTS" id="PR00097">
    <property type="entry name" value="ANTSNTHASEII"/>
</dbReference>
<feature type="active site" description="Nucleophile" evidence="11">
    <location>
        <position position="249"/>
    </location>
</feature>
<dbReference type="SUPFAM" id="SSF52317">
    <property type="entry name" value="Class I glutamine amidotransferase-like"/>
    <property type="match status" value="1"/>
</dbReference>
<dbReference type="HOGENOM" id="CLU_035901_2_1_9"/>
<feature type="domain" description="Carbamoyl-phosphate synthase small subunit N-terminal" evidence="12">
    <location>
        <begin position="1"/>
        <end position="132"/>
    </location>
</feature>
<feature type="binding site" evidence="11">
    <location>
        <position position="224"/>
    </location>
    <ligand>
        <name>L-glutamine</name>
        <dbReference type="ChEBI" id="CHEBI:58359"/>
    </ligand>
</feature>
<keyword evidence="11" id="KW-0028">Amino-acid biosynthesis</keyword>
<evidence type="ECO:0000256" key="6">
    <source>
        <dbReference type="ARBA" id="ARBA00022840"/>
    </source>
</evidence>
<dbReference type="UniPathway" id="UPA00068">
    <property type="reaction ID" value="UER00171"/>
</dbReference>
<dbReference type="UniPathway" id="UPA00070">
    <property type="reaction ID" value="UER00115"/>
</dbReference>
<accession>D9QPJ1</accession>
<dbReference type="STRING" id="574087.Acear_0898"/>
<comment type="function">
    <text evidence="11">Small subunit of the glutamine-dependent carbamoyl phosphate synthetase (CPSase). CPSase catalyzes the formation of carbamoyl phosphate from the ammonia moiety of glutamine, carbonate, and phosphate donated by ATP, constituting the first step of 2 biosynthetic pathways, one leading to arginine and/or urea and the other to pyrimidine nucleotides. The small subunit (glutamine amidotransferase) binds and cleaves glutamine to supply the large subunit with the substrate ammonia.</text>
</comment>
<proteinExistence type="inferred from homology"/>
<dbReference type="SMART" id="SM01097">
    <property type="entry name" value="CPSase_sm_chain"/>
    <property type="match status" value="1"/>
</dbReference>
<sequence length="360" mass="39768">MEAKLVLEDGTIFTGKAFGAVEEGAEGEIVFNTSMTGYQEILTDASYKGEIVTMTYPLIGNYGINEDDIESYTSHVNGFIVKEFCAQPSNWRALDKLENYLKEHGIMGISDIDTRALTKKLRIHGTMKGIITTNEADREELIGQAKEAPGLSGRDLVSKVTTDETYRLDGDDYRVVLMDFGAKKNIGRSLREEGCEVIVVPADTSAEGVMEYEPDGIMLSNGPGDPQDVPYAVETVKELIGKKPIFGICLGHQILGLAFGGDTYKLKFGHRGANHPVQDLRTKRVYITSQNHGFAVEAESLDSAEVEITHRNLNDDTVEGMKHRKYPVFSVQYHPEASPGPEDSHYLFTEFIELIASETA</sequence>
<dbReference type="GO" id="GO:0044205">
    <property type="term" value="P:'de novo' UMP biosynthetic process"/>
    <property type="evidence" value="ECO:0007669"/>
    <property type="project" value="UniProtKB-UniRule"/>
</dbReference>
<dbReference type="InterPro" id="IPR006274">
    <property type="entry name" value="CarbamoylP_synth_ssu"/>
</dbReference>
<dbReference type="PRINTS" id="PR00099">
    <property type="entry name" value="CPSGATASE"/>
</dbReference>
<keyword evidence="7 11" id="KW-0315">Glutamine amidotransferase</keyword>
<evidence type="ECO:0000256" key="10">
    <source>
        <dbReference type="ARBA" id="ARBA00049285"/>
    </source>
</evidence>
<evidence type="ECO:0000256" key="11">
    <source>
        <dbReference type="HAMAP-Rule" id="MF_01209"/>
    </source>
</evidence>
<dbReference type="eggNOG" id="COG0505">
    <property type="taxonomic scope" value="Bacteria"/>
</dbReference>
<gene>
    <name evidence="11" type="primary">carA</name>
    <name evidence="13" type="ordered locus">Acear_0898</name>
</gene>
<dbReference type="InterPro" id="IPR035686">
    <property type="entry name" value="CPSase_GATase1"/>
</dbReference>
<dbReference type="GO" id="GO:0004359">
    <property type="term" value="F:glutaminase activity"/>
    <property type="evidence" value="ECO:0007669"/>
    <property type="project" value="RHEA"/>
</dbReference>
<dbReference type="AlphaFoldDB" id="D9QPJ1"/>
<comment type="catalytic activity">
    <reaction evidence="9 11">
        <text>hydrogencarbonate + L-glutamine + 2 ATP + H2O = carbamoyl phosphate + L-glutamate + 2 ADP + phosphate + 2 H(+)</text>
        <dbReference type="Rhea" id="RHEA:18633"/>
        <dbReference type="ChEBI" id="CHEBI:15377"/>
        <dbReference type="ChEBI" id="CHEBI:15378"/>
        <dbReference type="ChEBI" id="CHEBI:17544"/>
        <dbReference type="ChEBI" id="CHEBI:29985"/>
        <dbReference type="ChEBI" id="CHEBI:30616"/>
        <dbReference type="ChEBI" id="CHEBI:43474"/>
        <dbReference type="ChEBI" id="CHEBI:58228"/>
        <dbReference type="ChEBI" id="CHEBI:58359"/>
        <dbReference type="ChEBI" id="CHEBI:456216"/>
        <dbReference type="EC" id="6.3.5.5"/>
    </reaction>
</comment>
<feature type="active site" evidence="11">
    <location>
        <position position="334"/>
    </location>
</feature>
<dbReference type="InterPro" id="IPR002474">
    <property type="entry name" value="CarbamoylP_synth_ssu_N"/>
</dbReference>
<feature type="region of interest" description="CPSase" evidence="11">
    <location>
        <begin position="1"/>
        <end position="173"/>
    </location>
</feature>
<dbReference type="FunFam" id="3.50.30.20:FF:000001">
    <property type="entry name" value="Carbamoyl-phosphate synthase small chain"/>
    <property type="match status" value="1"/>
</dbReference>
<comment type="pathway">
    <text evidence="2 11">Amino-acid biosynthesis; L-arginine biosynthesis; carbamoyl phosphate from bicarbonate: step 1/1.</text>
</comment>
<comment type="similarity">
    <text evidence="3 11">Belongs to the CarA family.</text>
</comment>
<feature type="binding site" evidence="11">
    <location>
        <position position="291"/>
    </location>
    <ligand>
        <name>L-glutamine</name>
        <dbReference type="ChEBI" id="CHEBI:58359"/>
    </ligand>
</feature>
<evidence type="ECO:0000259" key="12">
    <source>
        <dbReference type="SMART" id="SM01097"/>
    </source>
</evidence>
<organism evidence="13 14">
    <name type="scientific">Acetohalobium arabaticum (strain ATCC 49924 / DSM 5501 / Z-7288)</name>
    <dbReference type="NCBI Taxonomy" id="574087"/>
    <lineage>
        <taxon>Bacteria</taxon>
        <taxon>Bacillati</taxon>
        <taxon>Bacillota</taxon>
        <taxon>Clostridia</taxon>
        <taxon>Halanaerobiales</taxon>
        <taxon>Halobacteroidaceae</taxon>
        <taxon>Acetohalobium</taxon>
    </lineage>
</organism>
<dbReference type="OrthoDB" id="9804328at2"/>
<dbReference type="EC" id="6.3.5.5" evidence="11"/>
<dbReference type="GO" id="GO:0006541">
    <property type="term" value="P:glutamine metabolic process"/>
    <property type="evidence" value="ECO:0007669"/>
    <property type="project" value="InterPro"/>
</dbReference>
<evidence type="ECO:0000256" key="8">
    <source>
        <dbReference type="ARBA" id="ARBA00022975"/>
    </source>
</evidence>
<dbReference type="Gene3D" id="3.40.50.880">
    <property type="match status" value="1"/>
</dbReference>
<dbReference type="Pfam" id="PF00117">
    <property type="entry name" value="GATase"/>
    <property type="match status" value="1"/>
</dbReference>
<dbReference type="NCBIfam" id="TIGR01368">
    <property type="entry name" value="CPSaseIIsmall"/>
    <property type="match status" value="1"/>
</dbReference>
<feature type="binding site" evidence="11">
    <location>
        <position position="46"/>
    </location>
    <ligand>
        <name>L-glutamine</name>
        <dbReference type="ChEBI" id="CHEBI:58359"/>
    </ligand>
</feature>
<evidence type="ECO:0000256" key="7">
    <source>
        <dbReference type="ARBA" id="ARBA00022962"/>
    </source>
</evidence>
<feature type="binding site" evidence="11">
    <location>
        <position position="222"/>
    </location>
    <ligand>
        <name>L-glutamine</name>
        <dbReference type="ChEBI" id="CHEBI:58359"/>
    </ligand>
</feature>
<dbReference type="KEGG" id="aar:Acear_0898"/>
<dbReference type="GO" id="GO:0004088">
    <property type="term" value="F:carbamoyl-phosphate synthase (glutamine-hydrolyzing) activity"/>
    <property type="evidence" value="ECO:0007669"/>
    <property type="project" value="UniProtKB-UniRule"/>
</dbReference>
<dbReference type="EMBL" id="CP002105">
    <property type="protein sequence ID" value="ADL12432.1"/>
    <property type="molecule type" value="Genomic_DNA"/>
</dbReference>
<feature type="active site" evidence="11">
    <location>
        <position position="336"/>
    </location>
</feature>
<evidence type="ECO:0000256" key="1">
    <source>
        <dbReference type="ARBA" id="ARBA00004812"/>
    </source>
</evidence>
<evidence type="ECO:0000256" key="3">
    <source>
        <dbReference type="ARBA" id="ARBA00007800"/>
    </source>
</evidence>
<dbReference type="HAMAP" id="MF_01209">
    <property type="entry name" value="CPSase_S_chain"/>
    <property type="match status" value="1"/>
</dbReference>
<dbReference type="InterPro" id="IPR050472">
    <property type="entry name" value="Anth_synth/Amidotransfase"/>
</dbReference>
<dbReference type="GO" id="GO:0006526">
    <property type="term" value="P:L-arginine biosynthetic process"/>
    <property type="evidence" value="ECO:0007669"/>
    <property type="project" value="UniProtKB-UniRule"/>
</dbReference>
<keyword evidence="6 11" id="KW-0067">ATP-binding</keyword>
<evidence type="ECO:0000256" key="5">
    <source>
        <dbReference type="ARBA" id="ARBA00022741"/>
    </source>
</evidence>
<dbReference type="Proteomes" id="UP000001661">
    <property type="component" value="Chromosome"/>
</dbReference>
<dbReference type="InterPro" id="IPR017926">
    <property type="entry name" value="GATASE"/>
</dbReference>
<dbReference type="PANTHER" id="PTHR43418:SF7">
    <property type="entry name" value="CARBAMOYL-PHOSPHATE SYNTHASE SMALL CHAIN"/>
    <property type="match status" value="1"/>
</dbReference>
<evidence type="ECO:0000256" key="9">
    <source>
        <dbReference type="ARBA" id="ARBA00048816"/>
    </source>
</evidence>
<evidence type="ECO:0000256" key="4">
    <source>
        <dbReference type="ARBA" id="ARBA00022598"/>
    </source>
</evidence>
<dbReference type="PANTHER" id="PTHR43418">
    <property type="entry name" value="MULTIFUNCTIONAL TRYPTOPHAN BIOSYNTHESIS PROTEIN-RELATED"/>
    <property type="match status" value="1"/>
</dbReference>
<feature type="binding site" evidence="11">
    <location>
        <position position="250"/>
    </location>
    <ligand>
        <name>L-glutamine</name>
        <dbReference type="ChEBI" id="CHEBI:58359"/>
    </ligand>
</feature>
<reference evidence="13 14" key="1">
    <citation type="journal article" date="2010" name="Stand. Genomic Sci.">
        <title>Complete genome sequence of Acetohalobium arabaticum type strain (Z-7288).</title>
        <authorList>
            <person name="Sikorski J."/>
            <person name="Lapidus A."/>
            <person name="Chertkov O."/>
            <person name="Lucas S."/>
            <person name="Copeland A."/>
            <person name="Glavina Del Rio T."/>
            <person name="Nolan M."/>
            <person name="Tice H."/>
            <person name="Cheng J.F."/>
            <person name="Han C."/>
            <person name="Brambilla E."/>
            <person name="Pitluck S."/>
            <person name="Liolios K."/>
            <person name="Ivanova N."/>
            <person name="Mavromatis K."/>
            <person name="Mikhailova N."/>
            <person name="Pati A."/>
            <person name="Bruce D."/>
            <person name="Detter C."/>
            <person name="Tapia R."/>
            <person name="Goodwin L."/>
            <person name="Chen A."/>
            <person name="Palaniappan K."/>
            <person name="Land M."/>
            <person name="Hauser L."/>
            <person name="Chang Y.J."/>
            <person name="Jeffries C.D."/>
            <person name="Rohde M."/>
            <person name="Goker M."/>
            <person name="Spring S."/>
            <person name="Woyke T."/>
            <person name="Bristow J."/>
            <person name="Eisen J.A."/>
            <person name="Markowitz V."/>
            <person name="Hugenholtz P."/>
            <person name="Kyrpides N.C."/>
            <person name="Klenk H.P."/>
        </authorList>
    </citation>
    <scope>NUCLEOTIDE SEQUENCE [LARGE SCALE GENOMIC DNA]</scope>
    <source>
        <strain evidence="14">ATCC 49924 / DSM 5501 / Z-7288</strain>
    </source>
</reference>
<evidence type="ECO:0000256" key="2">
    <source>
        <dbReference type="ARBA" id="ARBA00005077"/>
    </source>
</evidence>
<dbReference type="RefSeq" id="WP_013277878.1">
    <property type="nucleotide sequence ID" value="NC_014378.1"/>
</dbReference>
<dbReference type="MEROPS" id="C26.952"/>
<comment type="catalytic activity">
    <reaction evidence="10 11">
        <text>L-glutamine + H2O = L-glutamate + NH4(+)</text>
        <dbReference type="Rhea" id="RHEA:15889"/>
        <dbReference type="ChEBI" id="CHEBI:15377"/>
        <dbReference type="ChEBI" id="CHEBI:28938"/>
        <dbReference type="ChEBI" id="CHEBI:29985"/>
        <dbReference type="ChEBI" id="CHEBI:58359"/>
    </reaction>
</comment>
<comment type="subunit">
    <text evidence="11">Composed of two chains; the small (or glutamine) chain promotes the hydrolysis of glutamine to ammonia, which is used by the large (or ammonia) chain to synthesize carbamoyl phosphate. Tetramer of heterodimers (alpha,beta)4.</text>
</comment>
<dbReference type="SUPFAM" id="SSF52021">
    <property type="entry name" value="Carbamoyl phosphate synthetase, small subunit N-terminal domain"/>
    <property type="match status" value="1"/>
</dbReference>
<dbReference type="GO" id="GO:0006207">
    <property type="term" value="P:'de novo' pyrimidine nucleobase biosynthetic process"/>
    <property type="evidence" value="ECO:0007669"/>
    <property type="project" value="InterPro"/>
</dbReference>
<keyword evidence="8 11" id="KW-0665">Pyrimidine biosynthesis</keyword>
<name>D9QPJ1_ACEAZ</name>
<dbReference type="PROSITE" id="PS51273">
    <property type="entry name" value="GATASE_TYPE_1"/>
    <property type="match status" value="1"/>
</dbReference>
<dbReference type="InterPro" id="IPR036480">
    <property type="entry name" value="CarbP_synth_ssu_N_sf"/>
</dbReference>
<dbReference type="Gene3D" id="3.50.30.20">
    <property type="entry name" value="Carbamoyl-phosphate synthase small subunit, N-terminal domain"/>
    <property type="match status" value="1"/>
</dbReference>
<protein>
    <recommendedName>
        <fullName evidence="11">Carbamoyl phosphate synthase small chain</fullName>
        <ecNumber evidence="11">6.3.5.5</ecNumber>
    </recommendedName>
    <alternativeName>
        <fullName evidence="11">Carbamoyl phosphate synthetase glutamine chain</fullName>
    </alternativeName>
</protein>
<comment type="pathway">
    <text evidence="1 11">Pyrimidine metabolism; UMP biosynthesis via de novo pathway; (S)-dihydroorotate from bicarbonate: step 1/3.</text>
</comment>
<dbReference type="NCBIfam" id="NF009475">
    <property type="entry name" value="PRK12838.1"/>
    <property type="match status" value="1"/>
</dbReference>
<feature type="binding site" evidence="11">
    <location>
        <position position="294"/>
    </location>
    <ligand>
        <name>L-glutamine</name>
        <dbReference type="ChEBI" id="CHEBI:58359"/>
    </ligand>
</feature>
<dbReference type="InterPro" id="IPR029062">
    <property type="entry name" value="Class_I_gatase-like"/>
</dbReference>
<dbReference type="CDD" id="cd01744">
    <property type="entry name" value="GATase1_CPSase"/>
    <property type="match status" value="1"/>
</dbReference>
<dbReference type="FunFam" id="3.40.50.880:FF:000029">
    <property type="entry name" value="Carbamoyl-phosphate synthase small chain"/>
    <property type="match status" value="1"/>
</dbReference>